<proteinExistence type="predicted"/>
<dbReference type="EMBL" id="MFZO01000047">
    <property type="protein sequence ID" value="OGK23459.1"/>
    <property type="molecule type" value="Genomic_DNA"/>
</dbReference>
<protein>
    <recommendedName>
        <fullName evidence="4">DUF4352 domain-containing protein</fullName>
    </recommendedName>
</protein>
<name>A0A1F7GWV0_9BACT</name>
<feature type="transmembrane region" description="Helical" evidence="1">
    <location>
        <begin position="7"/>
        <end position="25"/>
    </location>
</feature>
<gene>
    <name evidence="2" type="ORF">A3C25_02220</name>
</gene>
<dbReference type="Proteomes" id="UP000177913">
    <property type="component" value="Unassembled WGS sequence"/>
</dbReference>
<evidence type="ECO:0000313" key="3">
    <source>
        <dbReference type="Proteomes" id="UP000177913"/>
    </source>
</evidence>
<evidence type="ECO:0008006" key="4">
    <source>
        <dbReference type="Google" id="ProtNLM"/>
    </source>
</evidence>
<evidence type="ECO:0000256" key="1">
    <source>
        <dbReference type="SAM" id="Phobius"/>
    </source>
</evidence>
<keyword evidence="1" id="KW-1133">Transmembrane helix</keyword>
<keyword evidence="1" id="KW-0812">Transmembrane</keyword>
<keyword evidence="1" id="KW-0472">Membrane</keyword>
<evidence type="ECO:0000313" key="2">
    <source>
        <dbReference type="EMBL" id="OGK23459.1"/>
    </source>
</evidence>
<comment type="caution">
    <text evidence="2">The sequence shown here is derived from an EMBL/GenBank/DDBJ whole genome shotgun (WGS) entry which is preliminary data.</text>
</comment>
<dbReference type="AlphaFoldDB" id="A0A1F7GWV0"/>
<accession>A0A1F7GWV0</accession>
<sequence>MSSINKFLFLVLIVIVLLIGINLMGKSSNEISQTKSSDVTVQPQQNKLAYQENKGGNVTVTVKPKILKVGEKPIFDIEFNTHSVDLTFDIPQVIILADDKGNVFDKSVWNGNPPGGHHRSGVLTFNNPLTETKYVELVMTNIAQVPERGFKWEL</sequence>
<reference evidence="2 3" key="1">
    <citation type="journal article" date="2016" name="Nat. Commun.">
        <title>Thousands of microbial genomes shed light on interconnected biogeochemical processes in an aquifer system.</title>
        <authorList>
            <person name="Anantharaman K."/>
            <person name="Brown C.T."/>
            <person name="Hug L.A."/>
            <person name="Sharon I."/>
            <person name="Castelle C.J."/>
            <person name="Probst A.J."/>
            <person name="Thomas B.C."/>
            <person name="Singh A."/>
            <person name="Wilkins M.J."/>
            <person name="Karaoz U."/>
            <person name="Brodie E.L."/>
            <person name="Williams K.H."/>
            <person name="Hubbard S.S."/>
            <person name="Banfield J.F."/>
        </authorList>
    </citation>
    <scope>NUCLEOTIDE SEQUENCE [LARGE SCALE GENOMIC DNA]</scope>
</reference>
<organism evidence="2 3">
    <name type="scientific">Candidatus Roizmanbacteria bacterium RIFCSPHIGHO2_02_FULL_38_11</name>
    <dbReference type="NCBI Taxonomy" id="1802039"/>
    <lineage>
        <taxon>Bacteria</taxon>
        <taxon>Candidatus Roizmaniibacteriota</taxon>
    </lineage>
</organism>